<reference evidence="2 3" key="1">
    <citation type="submission" date="2017-01" db="EMBL/GenBank/DDBJ databases">
        <title>The cable genome- insights into the physiology and evolution of filamentous bacteria capable of sulfide oxidation via long distance electron transfer.</title>
        <authorList>
            <person name="Schreiber L."/>
            <person name="Bjerg J.T."/>
            <person name="Boggild A."/>
            <person name="Van De Vossenberg J."/>
            <person name="Meysman F."/>
            <person name="Nielsen L.P."/>
            <person name="Schramm A."/>
            <person name="Kjeldsen K.U."/>
        </authorList>
    </citation>
    <scope>NUCLEOTIDE SEQUENCE [LARGE SCALE GENOMIC DNA]</scope>
    <source>
        <strain evidence="2">A2</strain>
    </source>
</reference>
<evidence type="ECO:0000256" key="1">
    <source>
        <dbReference type="SAM" id="MobiDB-lite"/>
    </source>
</evidence>
<feature type="region of interest" description="Disordered" evidence="1">
    <location>
        <begin position="1"/>
        <end position="28"/>
    </location>
</feature>
<organism evidence="2 3">
    <name type="scientific">Candidatus Electrothrix marina</name>
    <dbReference type="NCBI Taxonomy" id="1859130"/>
    <lineage>
        <taxon>Bacteria</taxon>
        <taxon>Pseudomonadati</taxon>
        <taxon>Thermodesulfobacteriota</taxon>
        <taxon>Desulfobulbia</taxon>
        <taxon>Desulfobulbales</taxon>
        <taxon>Desulfobulbaceae</taxon>
        <taxon>Candidatus Electrothrix</taxon>
    </lineage>
</organism>
<feature type="compositionally biased region" description="Acidic residues" evidence="1">
    <location>
        <begin position="86"/>
        <end position="118"/>
    </location>
</feature>
<sequence length="174" mass="19121">GEQDFALDNTEEEEILPALTDADEDGGFNEELVADGIDEEKAAELDEKLDSFFDFDSPDETPEQEKEAVAAVEESGSPAGEQPGVEAEEGDSGPGESDVELDSFFDFSDDLTDDEGAKEEEKERVESWKDEILAADFDEPDGEEEGLLEGRKIMIPFLILTATRMRPQSCRMTG</sequence>
<protein>
    <submittedName>
        <fullName evidence="2">Uncharacterized protein</fullName>
    </submittedName>
</protein>
<evidence type="ECO:0000313" key="2">
    <source>
        <dbReference type="EMBL" id="RWX42811.1"/>
    </source>
</evidence>
<name>A0A444IPQ7_9BACT</name>
<comment type="caution">
    <text evidence="2">The sequence shown here is derived from an EMBL/GenBank/DDBJ whole genome shotgun (WGS) entry which is preliminary data.</text>
</comment>
<accession>A0A444IPQ7</accession>
<dbReference type="AlphaFoldDB" id="A0A444IPQ7"/>
<feature type="compositionally biased region" description="Acidic residues" evidence="1">
    <location>
        <begin position="136"/>
        <end position="145"/>
    </location>
</feature>
<evidence type="ECO:0000313" key="3">
    <source>
        <dbReference type="Proteomes" id="UP000286862"/>
    </source>
</evidence>
<feature type="non-terminal residue" evidence="2">
    <location>
        <position position="1"/>
    </location>
</feature>
<proteinExistence type="predicted"/>
<feature type="compositionally biased region" description="Basic and acidic residues" evidence="1">
    <location>
        <begin position="119"/>
        <end position="132"/>
    </location>
</feature>
<dbReference type="EMBL" id="MTKQ01000429">
    <property type="protein sequence ID" value="RWX42811.1"/>
    <property type="molecule type" value="Genomic_DNA"/>
</dbReference>
<feature type="region of interest" description="Disordered" evidence="1">
    <location>
        <begin position="49"/>
        <end position="145"/>
    </location>
</feature>
<gene>
    <name evidence="2" type="ORF">VT99_14292</name>
</gene>
<dbReference type="Proteomes" id="UP000286862">
    <property type="component" value="Unassembled WGS sequence"/>
</dbReference>